<proteinExistence type="predicted"/>
<dbReference type="CDD" id="cd00761">
    <property type="entry name" value="Glyco_tranf_GTA_type"/>
    <property type="match status" value="1"/>
</dbReference>
<dbReference type="InterPro" id="IPR001173">
    <property type="entry name" value="Glyco_trans_2-like"/>
</dbReference>
<organism evidence="2">
    <name type="scientific">marine metagenome</name>
    <dbReference type="NCBI Taxonomy" id="408172"/>
    <lineage>
        <taxon>unclassified sequences</taxon>
        <taxon>metagenomes</taxon>
        <taxon>ecological metagenomes</taxon>
    </lineage>
</organism>
<dbReference type="AlphaFoldDB" id="A0A382M0K6"/>
<dbReference type="InterPro" id="IPR050834">
    <property type="entry name" value="Glycosyltransf_2"/>
</dbReference>
<dbReference type="EMBL" id="UINC01090508">
    <property type="protein sequence ID" value="SVC42514.1"/>
    <property type="molecule type" value="Genomic_DNA"/>
</dbReference>
<accession>A0A382M0K6</accession>
<dbReference type="SUPFAM" id="SSF53448">
    <property type="entry name" value="Nucleotide-diphospho-sugar transferases"/>
    <property type="match status" value="1"/>
</dbReference>
<gene>
    <name evidence="2" type="ORF">METZ01_LOCUS295368</name>
</gene>
<evidence type="ECO:0000313" key="2">
    <source>
        <dbReference type="EMBL" id="SVC42514.1"/>
    </source>
</evidence>
<name>A0A382M0K6_9ZZZZ</name>
<protein>
    <recommendedName>
        <fullName evidence="1">Glycosyltransferase 2-like domain-containing protein</fullName>
    </recommendedName>
</protein>
<reference evidence="2" key="1">
    <citation type="submission" date="2018-05" db="EMBL/GenBank/DDBJ databases">
        <authorList>
            <person name="Lanie J.A."/>
            <person name="Ng W.-L."/>
            <person name="Kazmierczak K.M."/>
            <person name="Andrzejewski T.M."/>
            <person name="Davidsen T.M."/>
            <person name="Wayne K.J."/>
            <person name="Tettelin H."/>
            <person name="Glass J.I."/>
            <person name="Rusch D."/>
            <person name="Podicherti R."/>
            <person name="Tsui H.-C.T."/>
            <person name="Winkler M.E."/>
        </authorList>
    </citation>
    <scope>NUCLEOTIDE SEQUENCE</scope>
</reference>
<dbReference type="PANTHER" id="PTHR43685:SF11">
    <property type="entry name" value="GLYCOSYLTRANSFERASE TAGX-RELATED"/>
    <property type="match status" value="1"/>
</dbReference>
<feature type="non-terminal residue" evidence="2">
    <location>
        <position position="229"/>
    </location>
</feature>
<dbReference type="PANTHER" id="PTHR43685">
    <property type="entry name" value="GLYCOSYLTRANSFERASE"/>
    <property type="match status" value="1"/>
</dbReference>
<dbReference type="InterPro" id="IPR029044">
    <property type="entry name" value="Nucleotide-diphossugar_trans"/>
</dbReference>
<dbReference type="Pfam" id="PF00535">
    <property type="entry name" value="Glycos_transf_2"/>
    <property type="match status" value="1"/>
</dbReference>
<evidence type="ECO:0000259" key="1">
    <source>
        <dbReference type="Pfam" id="PF00535"/>
    </source>
</evidence>
<dbReference type="Gene3D" id="3.90.550.10">
    <property type="entry name" value="Spore Coat Polysaccharide Biosynthesis Protein SpsA, Chain A"/>
    <property type="match status" value="1"/>
</dbReference>
<sequence>MEEKLGNNTNSHNPKISVGIPVYNGEKFIHKSIESVLQQTYGNFELIISDNASTDSTSDICTEFLTKDSRIKFVRQDKNMGAIWNFNFILQKAVGEYFVWVAADTIILPEFLEKNINLLESQDKAVGCISKIKIDHTYVDKFKTEKKILKKFGLVYRPYDTLPITGNYMERIRKYLKHFPWEMAYSVYRTEALRESFVHDFFVGFDASLALNVLKHGEIQVINEFLIES</sequence>
<feature type="domain" description="Glycosyltransferase 2-like" evidence="1">
    <location>
        <begin position="17"/>
        <end position="166"/>
    </location>
</feature>